<protein>
    <submittedName>
        <fullName evidence="1">Uncharacterized protein</fullName>
    </submittedName>
</protein>
<organism evidence="1 2">
    <name type="scientific">Falsiroseomonas bella</name>
    <dbReference type="NCBI Taxonomy" id="2184016"/>
    <lineage>
        <taxon>Bacteria</taxon>
        <taxon>Pseudomonadati</taxon>
        <taxon>Pseudomonadota</taxon>
        <taxon>Alphaproteobacteria</taxon>
        <taxon>Acetobacterales</taxon>
        <taxon>Roseomonadaceae</taxon>
        <taxon>Falsiroseomonas</taxon>
    </lineage>
</organism>
<reference evidence="2" key="1">
    <citation type="submission" date="2018-05" db="EMBL/GenBank/DDBJ databases">
        <authorList>
            <person name="Du Z."/>
            <person name="Wang X."/>
        </authorList>
    </citation>
    <scope>NUCLEOTIDE SEQUENCE [LARGE SCALE GENOMIC DNA]</scope>
    <source>
        <strain evidence="2">CQN31</strain>
    </source>
</reference>
<evidence type="ECO:0000313" key="1">
    <source>
        <dbReference type="EMBL" id="PWS37149.1"/>
    </source>
</evidence>
<dbReference type="EMBL" id="QGNA01000002">
    <property type="protein sequence ID" value="PWS37149.1"/>
    <property type="molecule type" value="Genomic_DNA"/>
</dbReference>
<evidence type="ECO:0000313" key="2">
    <source>
        <dbReference type="Proteomes" id="UP000245765"/>
    </source>
</evidence>
<sequence>MTEWSLCRWHGPPATLEAALRQLGWHGPGEMANALDPRVGGFIPPAGEAARNLDGLAYATVVARVPLAVPEGLEETGPQLSAALLGSF</sequence>
<name>A0A317FGS6_9PROT</name>
<dbReference type="OrthoDB" id="7273032at2"/>
<dbReference type="AlphaFoldDB" id="A0A317FGS6"/>
<dbReference type="Proteomes" id="UP000245765">
    <property type="component" value="Unassembled WGS sequence"/>
</dbReference>
<dbReference type="RefSeq" id="WP_109870258.1">
    <property type="nucleotide sequence ID" value="NZ_QGNA01000002.1"/>
</dbReference>
<gene>
    <name evidence="1" type="ORF">DFH01_09795</name>
</gene>
<accession>A0A317FGS6</accession>
<comment type="caution">
    <text evidence="1">The sequence shown here is derived from an EMBL/GenBank/DDBJ whole genome shotgun (WGS) entry which is preliminary data.</text>
</comment>
<proteinExistence type="predicted"/>
<keyword evidence="2" id="KW-1185">Reference proteome</keyword>